<evidence type="ECO:0000256" key="2">
    <source>
        <dbReference type="ARBA" id="ARBA00023002"/>
    </source>
</evidence>
<dbReference type="Gene3D" id="3.40.50.720">
    <property type="entry name" value="NAD(P)-binding Rossmann-like Domain"/>
    <property type="match status" value="1"/>
</dbReference>
<name>A0A2N1J706_9BACT</name>
<accession>A0A2N1J706</accession>
<dbReference type="EMBL" id="NXIF01000002">
    <property type="protein sequence ID" value="PKI82242.1"/>
    <property type="molecule type" value="Genomic_DNA"/>
</dbReference>
<sequence>MSKNILITGCSSGLGYALTTLYLNKGYKVYGISRTNPNIENKNFIFKKVDLNKTSKIKDSLQSYLTNINEFELIYLNAGMLGEIKTLEELSLDEMKEVFELNVFANKELLDILKNCRVKNVIAISSGAAINGSKGWASYSLSKAGLNMLINLYSKEMENTKLLAVAPGVIETPMTDYIRFDIDEEIFTSAKKLKTGHIQKPYEAACRLSNLLENSKKYESGSFIDVRNI</sequence>
<dbReference type="InterPro" id="IPR002347">
    <property type="entry name" value="SDR_fam"/>
</dbReference>
<organism evidence="3 4">
    <name type="scientific">Malaciobacter halophilus</name>
    <dbReference type="NCBI Taxonomy" id="197482"/>
    <lineage>
        <taxon>Bacteria</taxon>
        <taxon>Pseudomonadati</taxon>
        <taxon>Campylobacterota</taxon>
        <taxon>Epsilonproteobacteria</taxon>
        <taxon>Campylobacterales</taxon>
        <taxon>Arcobacteraceae</taxon>
        <taxon>Malaciobacter</taxon>
    </lineage>
</organism>
<dbReference type="GO" id="GO:0050664">
    <property type="term" value="F:oxidoreductase activity, acting on NAD(P)H, oxygen as acceptor"/>
    <property type="evidence" value="ECO:0007669"/>
    <property type="project" value="TreeGrafter"/>
</dbReference>
<dbReference type="AlphaFoldDB" id="A0A2N1J706"/>
<proteinExistence type="inferred from homology"/>
<dbReference type="PANTHER" id="PTHR43008">
    <property type="entry name" value="BENZIL REDUCTASE"/>
    <property type="match status" value="1"/>
</dbReference>
<dbReference type="Pfam" id="PF00106">
    <property type="entry name" value="adh_short"/>
    <property type="match status" value="1"/>
</dbReference>
<dbReference type="KEGG" id="ahs:AHALO_1663"/>
<comment type="similarity">
    <text evidence="1">Belongs to the short-chain dehydrogenases/reductases (SDR) family.</text>
</comment>
<dbReference type="RefSeq" id="WP_101183196.1">
    <property type="nucleotide sequence ID" value="NZ_CP031218.1"/>
</dbReference>
<evidence type="ECO:0000313" key="4">
    <source>
        <dbReference type="Proteomes" id="UP000233248"/>
    </source>
</evidence>
<evidence type="ECO:0000313" key="3">
    <source>
        <dbReference type="EMBL" id="PKI82242.1"/>
    </source>
</evidence>
<keyword evidence="2" id="KW-0560">Oxidoreductase</keyword>
<protein>
    <submittedName>
        <fullName evidence="3">Short-chain dehydrogenase</fullName>
    </submittedName>
</protein>
<dbReference type="PANTHER" id="PTHR43008:SF8">
    <property type="entry name" value="BENZIL REDUCTASE ((S)-BENZOIN FORMING) IRC24"/>
    <property type="match status" value="1"/>
</dbReference>
<comment type="caution">
    <text evidence="3">The sequence shown here is derived from an EMBL/GenBank/DDBJ whole genome shotgun (WGS) entry which is preliminary data.</text>
</comment>
<gene>
    <name evidence="3" type="ORF">CP960_00375</name>
</gene>
<dbReference type="PRINTS" id="PR00081">
    <property type="entry name" value="GDHRDH"/>
</dbReference>
<dbReference type="SUPFAM" id="SSF51735">
    <property type="entry name" value="NAD(P)-binding Rossmann-fold domains"/>
    <property type="match status" value="1"/>
</dbReference>
<dbReference type="OrthoDB" id="9797538at2"/>
<keyword evidence="4" id="KW-1185">Reference proteome</keyword>
<dbReference type="Proteomes" id="UP000233248">
    <property type="component" value="Unassembled WGS sequence"/>
</dbReference>
<reference evidence="3 4" key="1">
    <citation type="submission" date="2017-09" db="EMBL/GenBank/DDBJ databases">
        <title>Genomics of the genus Arcobacter.</title>
        <authorList>
            <person name="Perez-Cataluna A."/>
            <person name="Figueras M.J."/>
            <person name="Salas-Masso N."/>
        </authorList>
    </citation>
    <scope>NUCLEOTIDE SEQUENCE [LARGE SCALE GENOMIC DNA]</scope>
    <source>
        <strain evidence="3 4">DSM 18005</strain>
    </source>
</reference>
<evidence type="ECO:0000256" key="1">
    <source>
        <dbReference type="ARBA" id="ARBA00006484"/>
    </source>
</evidence>
<dbReference type="InterPro" id="IPR036291">
    <property type="entry name" value="NAD(P)-bd_dom_sf"/>
</dbReference>